<dbReference type="EMBL" id="BKCJ010562996">
    <property type="protein sequence ID" value="GFB15033.1"/>
    <property type="molecule type" value="Genomic_DNA"/>
</dbReference>
<proteinExistence type="predicted"/>
<protein>
    <submittedName>
        <fullName evidence="2">Uncharacterized protein</fullName>
    </submittedName>
</protein>
<comment type="caution">
    <text evidence="2">The sequence shown here is derived from an EMBL/GenBank/DDBJ whole genome shotgun (WGS) entry which is preliminary data.</text>
</comment>
<name>A0A699KWL5_TANCI</name>
<feature type="region of interest" description="Disordered" evidence="1">
    <location>
        <begin position="106"/>
        <end position="129"/>
    </location>
</feature>
<reference evidence="2" key="1">
    <citation type="journal article" date="2019" name="Sci. Rep.">
        <title>Draft genome of Tanacetum cinerariifolium, the natural source of mosquito coil.</title>
        <authorList>
            <person name="Yamashiro T."/>
            <person name="Shiraishi A."/>
            <person name="Satake H."/>
            <person name="Nakayama K."/>
        </authorList>
    </citation>
    <scope>NUCLEOTIDE SEQUENCE</scope>
</reference>
<feature type="non-terminal residue" evidence="2">
    <location>
        <position position="1"/>
    </location>
</feature>
<feature type="region of interest" description="Disordered" evidence="1">
    <location>
        <begin position="1"/>
        <end position="32"/>
    </location>
</feature>
<dbReference type="AlphaFoldDB" id="A0A699KWL5"/>
<accession>A0A699KWL5</accession>
<gene>
    <name evidence="2" type="ORF">Tci_687004</name>
</gene>
<evidence type="ECO:0000256" key="1">
    <source>
        <dbReference type="SAM" id="MobiDB-lite"/>
    </source>
</evidence>
<evidence type="ECO:0000313" key="2">
    <source>
        <dbReference type="EMBL" id="GFB15033.1"/>
    </source>
</evidence>
<sequence>RRRKRVVIRDPEESTTPSTIIPAKTKSKDKGKGILVEEPKPLMKQEQIEQDEKYARELEAKLYRNINWDEVIDPVNKKAKEDNVVKRFFEKYFDSTVAFLQKTKENMDEKDSRALKRLNETSAEKAAKR</sequence>
<organism evidence="2">
    <name type="scientific">Tanacetum cinerariifolium</name>
    <name type="common">Dalmatian daisy</name>
    <name type="synonym">Chrysanthemum cinerariifolium</name>
    <dbReference type="NCBI Taxonomy" id="118510"/>
    <lineage>
        <taxon>Eukaryota</taxon>
        <taxon>Viridiplantae</taxon>
        <taxon>Streptophyta</taxon>
        <taxon>Embryophyta</taxon>
        <taxon>Tracheophyta</taxon>
        <taxon>Spermatophyta</taxon>
        <taxon>Magnoliopsida</taxon>
        <taxon>eudicotyledons</taxon>
        <taxon>Gunneridae</taxon>
        <taxon>Pentapetalae</taxon>
        <taxon>asterids</taxon>
        <taxon>campanulids</taxon>
        <taxon>Asterales</taxon>
        <taxon>Asteraceae</taxon>
        <taxon>Asteroideae</taxon>
        <taxon>Anthemideae</taxon>
        <taxon>Anthemidinae</taxon>
        <taxon>Tanacetum</taxon>
    </lineage>
</organism>